<keyword evidence="3" id="KW-1185">Reference proteome</keyword>
<dbReference type="EMBL" id="MSFO01000009">
    <property type="protein sequence ID" value="PLB44628.1"/>
    <property type="molecule type" value="Genomic_DNA"/>
</dbReference>
<feature type="region of interest" description="Disordered" evidence="1">
    <location>
        <begin position="1"/>
        <end position="34"/>
    </location>
</feature>
<dbReference type="Proteomes" id="UP000234275">
    <property type="component" value="Unassembled WGS sequence"/>
</dbReference>
<dbReference type="VEuPathDB" id="FungiDB:P170DRAFT_289602"/>
<gene>
    <name evidence="2" type="ORF">P170DRAFT_289602</name>
</gene>
<proteinExistence type="predicted"/>
<dbReference type="GeneID" id="36550935"/>
<protein>
    <submittedName>
        <fullName evidence="2">Uncharacterized protein</fullName>
    </submittedName>
</protein>
<evidence type="ECO:0000313" key="2">
    <source>
        <dbReference type="EMBL" id="PLB44628.1"/>
    </source>
</evidence>
<name>A0A2I2FVF4_9EURO</name>
<dbReference type="RefSeq" id="XP_024699930.1">
    <property type="nucleotide sequence ID" value="XM_024843235.1"/>
</dbReference>
<dbReference type="AlphaFoldDB" id="A0A2I2FVF4"/>
<accession>A0A2I2FVF4</accession>
<evidence type="ECO:0000313" key="3">
    <source>
        <dbReference type="Proteomes" id="UP000234275"/>
    </source>
</evidence>
<organism evidence="2 3">
    <name type="scientific">Aspergillus steynii IBT 23096</name>
    <dbReference type="NCBI Taxonomy" id="1392250"/>
    <lineage>
        <taxon>Eukaryota</taxon>
        <taxon>Fungi</taxon>
        <taxon>Dikarya</taxon>
        <taxon>Ascomycota</taxon>
        <taxon>Pezizomycotina</taxon>
        <taxon>Eurotiomycetes</taxon>
        <taxon>Eurotiomycetidae</taxon>
        <taxon>Eurotiales</taxon>
        <taxon>Aspergillaceae</taxon>
        <taxon>Aspergillus</taxon>
        <taxon>Aspergillus subgen. Circumdati</taxon>
    </lineage>
</organism>
<sequence length="101" mass="11523">MNMRRMKRWHEGSTGHDPRRSIGRPAHSIPKCPPSVEGAHCALSAFPLGNPCGRFILVGRRIHGGTKTPRCFPRIGRWAATDVRREESQKWSRTRLVEPRD</sequence>
<feature type="compositionally biased region" description="Basic and acidic residues" evidence="1">
    <location>
        <begin position="9"/>
        <end position="20"/>
    </location>
</feature>
<evidence type="ECO:0000256" key="1">
    <source>
        <dbReference type="SAM" id="MobiDB-lite"/>
    </source>
</evidence>
<reference evidence="2 3" key="1">
    <citation type="submission" date="2016-12" db="EMBL/GenBank/DDBJ databases">
        <title>The genomes of Aspergillus section Nigri reveals drivers in fungal speciation.</title>
        <authorList>
            <consortium name="DOE Joint Genome Institute"/>
            <person name="Vesth T.C."/>
            <person name="Nybo J."/>
            <person name="Theobald S."/>
            <person name="Brandl J."/>
            <person name="Frisvad J.C."/>
            <person name="Nielsen K.F."/>
            <person name="Lyhne E.K."/>
            <person name="Kogle M.E."/>
            <person name="Kuo A."/>
            <person name="Riley R."/>
            <person name="Clum A."/>
            <person name="Nolan M."/>
            <person name="Lipzen A."/>
            <person name="Salamov A."/>
            <person name="Henrissat B."/>
            <person name="Wiebenga A."/>
            <person name="De Vries R.P."/>
            <person name="Grigoriev I.V."/>
            <person name="Mortensen U.H."/>
            <person name="Andersen M.R."/>
            <person name="Baker S.E."/>
        </authorList>
    </citation>
    <scope>NUCLEOTIDE SEQUENCE [LARGE SCALE GENOMIC DNA]</scope>
    <source>
        <strain evidence="2 3">IBT 23096</strain>
    </source>
</reference>
<comment type="caution">
    <text evidence="2">The sequence shown here is derived from an EMBL/GenBank/DDBJ whole genome shotgun (WGS) entry which is preliminary data.</text>
</comment>